<dbReference type="OrthoDB" id="9785724at2"/>
<proteinExistence type="predicted"/>
<evidence type="ECO:0000313" key="4">
    <source>
        <dbReference type="Proteomes" id="UP000441754"/>
    </source>
</evidence>
<gene>
    <name evidence="3" type="ORF">GJJ30_00155</name>
</gene>
<dbReference type="Pfam" id="PF00857">
    <property type="entry name" value="Isochorismatase"/>
    <property type="match status" value="1"/>
</dbReference>
<dbReference type="PANTHER" id="PTHR43540">
    <property type="entry name" value="PEROXYUREIDOACRYLATE/UREIDOACRYLATE AMIDOHYDROLASE-RELATED"/>
    <property type="match status" value="1"/>
</dbReference>
<accession>A0A7K0ECI6</accession>
<dbReference type="InterPro" id="IPR050272">
    <property type="entry name" value="Isochorismatase-like_hydrls"/>
</dbReference>
<dbReference type="GO" id="GO:0016787">
    <property type="term" value="F:hydrolase activity"/>
    <property type="evidence" value="ECO:0007669"/>
    <property type="project" value="UniProtKB-KW"/>
</dbReference>
<keyword evidence="1" id="KW-0378">Hydrolase</keyword>
<reference evidence="3 4" key="1">
    <citation type="journal article" date="2018" name="Antonie Van Leeuwenhoek">
        <title>Larkinella terrae sp. nov., isolated from soil on Jeju Island, South Korea.</title>
        <authorList>
            <person name="Ten L.N."/>
            <person name="Jeon J."/>
            <person name="Park S.J."/>
            <person name="Park S."/>
            <person name="Lee S.Y."/>
            <person name="Kim M.K."/>
            <person name="Jung H.Y."/>
        </authorList>
    </citation>
    <scope>NUCLEOTIDE SEQUENCE [LARGE SCALE GENOMIC DNA]</scope>
    <source>
        <strain evidence="3 4">KCTC 52001</strain>
    </source>
</reference>
<organism evidence="3 4">
    <name type="scientific">Larkinella terrae</name>
    <dbReference type="NCBI Taxonomy" id="2025311"/>
    <lineage>
        <taxon>Bacteria</taxon>
        <taxon>Pseudomonadati</taxon>
        <taxon>Bacteroidota</taxon>
        <taxon>Cytophagia</taxon>
        <taxon>Cytophagales</taxon>
        <taxon>Spirosomataceae</taxon>
        <taxon>Larkinella</taxon>
    </lineage>
</organism>
<keyword evidence="4" id="KW-1185">Reference proteome</keyword>
<protein>
    <submittedName>
        <fullName evidence="3">Isochorismatase family protein</fullName>
    </submittedName>
</protein>
<sequence>MSRSNSLARKSKTMSENLHGNVPDTFPVVLLIIDMINDLEFPNGDKLLPAALEAAQHIATLKRKARRLNIPVVYVNDNFGRWRSDFNEVVDHCLNDGVRGQPLAELLRPDPDDYFVLKPKHSAFYMTTLDTLLEHLKAEKLILTGISADVCVLLSASDAYMREYDLHVPANCVATDAPTHTQTALTYVRRVLSADTTPSEQLDLQDLCQSVRAS</sequence>
<dbReference type="AlphaFoldDB" id="A0A7K0ECI6"/>
<dbReference type="Proteomes" id="UP000441754">
    <property type="component" value="Unassembled WGS sequence"/>
</dbReference>
<dbReference type="InterPro" id="IPR000868">
    <property type="entry name" value="Isochorismatase-like_dom"/>
</dbReference>
<dbReference type="EMBL" id="WJXZ01000001">
    <property type="protein sequence ID" value="MRS59684.1"/>
    <property type="molecule type" value="Genomic_DNA"/>
</dbReference>
<feature type="domain" description="Isochorismatase-like" evidence="2">
    <location>
        <begin position="29"/>
        <end position="190"/>
    </location>
</feature>
<evidence type="ECO:0000256" key="1">
    <source>
        <dbReference type="ARBA" id="ARBA00022801"/>
    </source>
</evidence>
<comment type="caution">
    <text evidence="3">The sequence shown here is derived from an EMBL/GenBank/DDBJ whole genome shotgun (WGS) entry which is preliminary data.</text>
</comment>
<evidence type="ECO:0000259" key="2">
    <source>
        <dbReference type="Pfam" id="PF00857"/>
    </source>
</evidence>
<dbReference type="InterPro" id="IPR036380">
    <property type="entry name" value="Isochorismatase-like_sf"/>
</dbReference>
<evidence type="ECO:0000313" key="3">
    <source>
        <dbReference type="EMBL" id="MRS59684.1"/>
    </source>
</evidence>
<dbReference type="Gene3D" id="3.40.50.850">
    <property type="entry name" value="Isochorismatase-like"/>
    <property type="match status" value="1"/>
</dbReference>
<dbReference type="PANTHER" id="PTHR43540:SF6">
    <property type="entry name" value="ISOCHORISMATASE-LIKE DOMAIN-CONTAINING PROTEIN"/>
    <property type="match status" value="1"/>
</dbReference>
<dbReference type="CDD" id="cd00431">
    <property type="entry name" value="cysteine_hydrolases"/>
    <property type="match status" value="1"/>
</dbReference>
<dbReference type="SUPFAM" id="SSF52499">
    <property type="entry name" value="Isochorismatase-like hydrolases"/>
    <property type="match status" value="1"/>
</dbReference>
<name>A0A7K0ECI6_9BACT</name>